<dbReference type="SUPFAM" id="SSF52540">
    <property type="entry name" value="P-loop containing nucleoside triphosphate hydrolases"/>
    <property type="match status" value="1"/>
</dbReference>
<keyword evidence="5" id="KW-1185">Reference proteome</keyword>
<dbReference type="InterPro" id="IPR007111">
    <property type="entry name" value="NACHT_NTPase"/>
</dbReference>
<feature type="region of interest" description="Disordered" evidence="1">
    <location>
        <begin position="739"/>
        <end position="762"/>
    </location>
</feature>
<dbReference type="Gene3D" id="3.40.50.1460">
    <property type="match status" value="1"/>
</dbReference>
<dbReference type="Gene3D" id="3.40.50.300">
    <property type="entry name" value="P-loop containing nucleotide triphosphate hydrolases"/>
    <property type="match status" value="1"/>
</dbReference>
<feature type="domain" description="Peptidase C14 caspase" evidence="2">
    <location>
        <begin position="10"/>
        <end position="223"/>
    </location>
</feature>
<evidence type="ECO:0000313" key="5">
    <source>
        <dbReference type="Proteomes" id="UP000649259"/>
    </source>
</evidence>
<evidence type="ECO:0008006" key="6">
    <source>
        <dbReference type="Google" id="ProtNLM"/>
    </source>
</evidence>
<dbReference type="Proteomes" id="UP000649259">
    <property type="component" value="Unassembled WGS sequence"/>
</dbReference>
<dbReference type="InterPro" id="IPR011600">
    <property type="entry name" value="Pept_C14_caspase"/>
</dbReference>
<dbReference type="Pfam" id="PF00656">
    <property type="entry name" value="Peptidase_C14"/>
    <property type="match status" value="1"/>
</dbReference>
<feature type="region of interest" description="Disordered" evidence="1">
    <location>
        <begin position="469"/>
        <end position="488"/>
    </location>
</feature>
<feature type="region of interest" description="Disordered" evidence="1">
    <location>
        <begin position="265"/>
        <end position="284"/>
    </location>
</feature>
<reference evidence="5" key="1">
    <citation type="submission" date="2023-07" db="EMBL/GenBank/DDBJ databases">
        <title>Whole genome shotgun sequence of Streptomyces cacaoi subsp. asoensis NBRC 13813.</title>
        <authorList>
            <person name="Komaki H."/>
            <person name="Tamura T."/>
        </authorList>
    </citation>
    <scope>NUCLEOTIDE SEQUENCE [LARGE SCALE GENOMIC DNA]</scope>
    <source>
        <strain evidence="5">NBRC 13813</strain>
    </source>
</reference>
<feature type="region of interest" description="Disordered" evidence="1">
    <location>
        <begin position="223"/>
        <end position="252"/>
    </location>
</feature>
<dbReference type="RefSeq" id="WP_189921665.1">
    <property type="nucleotide sequence ID" value="NZ_BMSI01000005.1"/>
</dbReference>
<accession>A0ABQ3S594</accession>
<dbReference type="SUPFAM" id="SSF52129">
    <property type="entry name" value="Caspase-like"/>
    <property type="match status" value="1"/>
</dbReference>
<dbReference type="CDD" id="cd00267">
    <property type="entry name" value="ABC_ATPase"/>
    <property type="match status" value="1"/>
</dbReference>
<dbReference type="InterPro" id="IPR029030">
    <property type="entry name" value="Caspase-like_dom_sf"/>
</dbReference>
<dbReference type="EMBL" id="BNEB01000005">
    <property type="protein sequence ID" value="GHI63295.1"/>
    <property type="molecule type" value="Genomic_DNA"/>
</dbReference>
<evidence type="ECO:0000259" key="2">
    <source>
        <dbReference type="Pfam" id="PF00656"/>
    </source>
</evidence>
<evidence type="ECO:0000256" key="1">
    <source>
        <dbReference type="SAM" id="MobiDB-lite"/>
    </source>
</evidence>
<gene>
    <name evidence="4" type="ORF">Saso_49450</name>
</gene>
<feature type="domain" description="NACHT" evidence="3">
    <location>
        <begin position="310"/>
        <end position="439"/>
    </location>
</feature>
<sequence>MNGLFLAAGSSDYAHGELCELGGVRGDLERLRRLFTRSLGYAAPPALLNESASTLRGALGGDPEVCFDGDDTVVVYYTGHGAGTNGRHYLLCADSDPDRPAATALGTDDLVRLMHERGARRLLLVIDTCYAAVGAAESISEAAHSVALDLGQRPQVYVDRRLKAFSVISAARDYERAGDSRFSEALVQAVSSEACGGARARQLMLEDIVDHINRALDRSGASQHATHATLLSDPGGHPFFPNPRYTHDTPPEGVSLAEQRALLKSRDGAASGARPASPQPLTPDELVGRDEALARLETWCAAPAPPRRWLAVTGSPGSGKSALLRALSRRLARSTDARTEVSASYLSVDMRHRWLEDLTREIAVSEGAPPDTPPEQLEAGLRTRVTPYVLLVDGVEEAGAPGDVTEPERVARYLNGLAARVGQMRVVATWRPAGQDDLHSHDDVDLDGWAEDDRDALLQLATRLLLEPDGPGSAGGCSPRHAREAAPGVVRRSGGNHLVLRLEIQRLTASSAATVRSVPADSASESPLTVPEAFRRALAARCSDPVVNALLTGLAFTHGTGLPWAGGLWPDTVSRMFGMTLTDGHARDALDSAAPFVAESLDSAGRSVYRLHHEACAQVLRDDAAKIDGADRMLRALEEERVAREAHARKEPGRFTDPYLTEHLPRHRSERPGRTTPRSPAVPGPGAPDIAREEHLADLHVWIRRLLADGVEIPPHLRELVRTTILITTLRTPRIESLQDEQGRKSVTVRAASGESLHVTEF</sequence>
<organism evidence="4 5">
    <name type="scientific">Streptomyces asoensis</name>
    <dbReference type="NCBI Taxonomy" id="249586"/>
    <lineage>
        <taxon>Bacteria</taxon>
        <taxon>Bacillati</taxon>
        <taxon>Actinomycetota</taxon>
        <taxon>Actinomycetes</taxon>
        <taxon>Kitasatosporales</taxon>
        <taxon>Streptomycetaceae</taxon>
        <taxon>Streptomyces</taxon>
    </lineage>
</organism>
<evidence type="ECO:0000259" key="3">
    <source>
        <dbReference type="Pfam" id="PF05729"/>
    </source>
</evidence>
<dbReference type="Pfam" id="PF05729">
    <property type="entry name" value="NACHT"/>
    <property type="match status" value="1"/>
</dbReference>
<evidence type="ECO:0000313" key="4">
    <source>
        <dbReference type="EMBL" id="GHI63295.1"/>
    </source>
</evidence>
<comment type="caution">
    <text evidence="4">The sequence shown here is derived from an EMBL/GenBank/DDBJ whole genome shotgun (WGS) entry which is preliminary data.</text>
</comment>
<feature type="region of interest" description="Disordered" evidence="1">
    <location>
        <begin position="654"/>
        <end position="688"/>
    </location>
</feature>
<name>A0ABQ3S594_9ACTN</name>
<proteinExistence type="predicted"/>
<dbReference type="GeneID" id="91472781"/>
<dbReference type="InterPro" id="IPR027417">
    <property type="entry name" value="P-loop_NTPase"/>
</dbReference>
<protein>
    <recommendedName>
        <fullName evidence="6">Caspase domain-containing protein</fullName>
    </recommendedName>
</protein>